<protein>
    <recommendedName>
        <fullName evidence="1">KRAB domain-containing protein</fullName>
    </recommendedName>
</protein>
<accession>A0AAV7SBE7</accession>
<dbReference type="GO" id="GO:0006355">
    <property type="term" value="P:regulation of DNA-templated transcription"/>
    <property type="evidence" value="ECO:0007669"/>
    <property type="project" value="InterPro"/>
</dbReference>
<feature type="domain" description="KRAB" evidence="1">
    <location>
        <begin position="94"/>
        <end position="165"/>
    </location>
</feature>
<dbReference type="Pfam" id="PF01352">
    <property type="entry name" value="KRAB"/>
    <property type="match status" value="1"/>
</dbReference>
<dbReference type="Proteomes" id="UP001066276">
    <property type="component" value="Chromosome 4_2"/>
</dbReference>
<proteinExistence type="predicted"/>
<reference evidence="2" key="1">
    <citation type="journal article" date="2022" name="bioRxiv">
        <title>Sequencing and chromosome-scale assembly of the giantPleurodeles waltlgenome.</title>
        <authorList>
            <person name="Brown T."/>
            <person name="Elewa A."/>
            <person name="Iarovenko S."/>
            <person name="Subramanian E."/>
            <person name="Araus A.J."/>
            <person name="Petzold A."/>
            <person name="Susuki M."/>
            <person name="Suzuki K.-i.T."/>
            <person name="Hayashi T."/>
            <person name="Toyoda A."/>
            <person name="Oliveira C."/>
            <person name="Osipova E."/>
            <person name="Leigh N.D."/>
            <person name="Simon A."/>
            <person name="Yun M.H."/>
        </authorList>
    </citation>
    <scope>NUCLEOTIDE SEQUENCE</scope>
    <source>
        <strain evidence="2">20211129_DDA</strain>
        <tissue evidence="2">Liver</tissue>
    </source>
</reference>
<dbReference type="PANTHER" id="PTHR23232:SF118">
    <property type="entry name" value="ZINC FINGER PROTEIN 746"/>
    <property type="match status" value="1"/>
</dbReference>
<comment type="caution">
    <text evidence="2">The sequence shown here is derived from an EMBL/GenBank/DDBJ whole genome shotgun (WGS) entry which is preliminary data.</text>
</comment>
<evidence type="ECO:0000259" key="1">
    <source>
        <dbReference type="PROSITE" id="PS50805"/>
    </source>
</evidence>
<dbReference type="SUPFAM" id="SSF109640">
    <property type="entry name" value="KRAB domain (Kruppel-associated box)"/>
    <property type="match status" value="1"/>
</dbReference>
<dbReference type="AlphaFoldDB" id="A0AAV7SBE7"/>
<keyword evidence="3" id="KW-1185">Reference proteome</keyword>
<dbReference type="EMBL" id="JANPWB010000008">
    <property type="protein sequence ID" value="KAJ1161156.1"/>
    <property type="molecule type" value="Genomic_DNA"/>
</dbReference>
<dbReference type="PANTHER" id="PTHR23232">
    <property type="entry name" value="KRAB DOMAIN C2H2 ZINC FINGER"/>
    <property type="match status" value="1"/>
</dbReference>
<gene>
    <name evidence="2" type="ORF">NDU88_001643</name>
</gene>
<dbReference type="InterPro" id="IPR036051">
    <property type="entry name" value="KRAB_dom_sf"/>
</dbReference>
<evidence type="ECO:0000313" key="3">
    <source>
        <dbReference type="Proteomes" id="UP001066276"/>
    </source>
</evidence>
<dbReference type="PROSITE" id="PS50805">
    <property type="entry name" value="KRAB"/>
    <property type="match status" value="1"/>
</dbReference>
<dbReference type="InterPro" id="IPR050169">
    <property type="entry name" value="Krueppel_C2H2_ZnF"/>
</dbReference>
<dbReference type="SMART" id="SM00349">
    <property type="entry name" value="KRAB"/>
    <property type="match status" value="1"/>
</dbReference>
<dbReference type="InterPro" id="IPR001909">
    <property type="entry name" value="KRAB"/>
</dbReference>
<evidence type="ECO:0000313" key="2">
    <source>
        <dbReference type="EMBL" id="KAJ1161156.1"/>
    </source>
</evidence>
<organism evidence="2 3">
    <name type="scientific">Pleurodeles waltl</name>
    <name type="common">Iberian ribbed newt</name>
    <dbReference type="NCBI Taxonomy" id="8319"/>
    <lineage>
        <taxon>Eukaryota</taxon>
        <taxon>Metazoa</taxon>
        <taxon>Chordata</taxon>
        <taxon>Craniata</taxon>
        <taxon>Vertebrata</taxon>
        <taxon>Euteleostomi</taxon>
        <taxon>Amphibia</taxon>
        <taxon>Batrachia</taxon>
        <taxon>Caudata</taxon>
        <taxon>Salamandroidea</taxon>
        <taxon>Salamandridae</taxon>
        <taxon>Pleurodelinae</taxon>
        <taxon>Pleurodeles</taxon>
    </lineage>
</organism>
<dbReference type="CDD" id="cd07765">
    <property type="entry name" value="KRAB_A-box"/>
    <property type="match status" value="1"/>
</dbReference>
<name>A0AAV7SBE7_PLEWA</name>
<sequence>MMTVLRELCPSRVNFYPCTGHSKKRNDLLNLTLVMMFQANKCLACDVPISVSAHVPVNVSQPSGSRKRVITDYYIELEAIETDMPRKNSDESQVVFIDAPAHFSKEEWKLLEEWQKDLYRNVMKEIHQALMSLGPLIASTVCSLRDKEREEIYHRDSQLSERRSKINRLTSDRMKDSSVLFRTSNTQSLHLNNTQDWEEKETADCPVTEFPFIDAETGLSKEEPVPIFIDHLGLEITENGTNPNSGASCNIKEEEDCYYMEQTDSGHAESLGCFTDNEGNNRQKKVQDSIKYSEKPVSSRAFSRKYNTKVPQSSVKEQISKSQVLSEYFQELIEEKATQSTVYQICIEDIVMGLRRDISNDDELHYVEY</sequence>
<dbReference type="Gene3D" id="6.10.140.140">
    <property type="match status" value="1"/>
</dbReference>